<feature type="domain" description="Flagellar hook-associated protein 2 C-terminal" evidence="7">
    <location>
        <begin position="587"/>
        <end position="663"/>
    </location>
</feature>
<keyword evidence="8" id="KW-0969">Cilium</keyword>
<keyword evidence="5" id="KW-0964">Secreted</keyword>
<evidence type="ECO:0000256" key="3">
    <source>
        <dbReference type="ARBA" id="ARBA00023054"/>
    </source>
</evidence>
<evidence type="ECO:0000259" key="7">
    <source>
        <dbReference type="Pfam" id="PF07195"/>
    </source>
</evidence>
<evidence type="ECO:0000259" key="6">
    <source>
        <dbReference type="Pfam" id="PF02465"/>
    </source>
</evidence>
<feature type="domain" description="Flagellar hook-associated protein 2 N-terminal" evidence="6">
    <location>
        <begin position="14"/>
        <end position="112"/>
    </location>
</feature>
<sequence length="683" mass="72436">MIENNIIQSLGAGSGIDSRNLVTQLTEIERSAPQARIDTKTELKETQISDFGKIKSALSTFQASVEALTSDEGLFSKSASFTESDALVPTGLGTDVASGTYKFEVTSLAQSQSLASPEFSSEDDQVGEGTLTFNFGHWDSGTFEGDADATPTTITIDSTNNSLKGLRDEINNAEMGVTASIVNNGSGYVLLMTAESGENNELEITVAEAGGSPTDTDDNDLSRFGYTAELLSDPMVTPTRLTQQQAGTDATLVVNSLTVNRSTNSVTDVVDGLTLDLLKSSPGEIISVTVSDDIEFAKQTTRDFVDAYNALLEELEPVIGYDEENEQYGSLVNDSLAKSVVGQMRNIFASSVTGLPEDATFKALTNLGIRTELDGTLSITDKEFDAAFKDNLEDVQNLLSASTKSSASDITVNSFGKQTVAGEYDIVVTTTPRKGAFTGDTVAQGFPFDTDSLSFGLNLIVNGVESDLITVPTDVTYDTEADLAAAMQSAINADANLKAAGATVTVAFDTDHFVMTSTKYGASSNVNVDSVTGDVDSFLKIAQGNGSAGRDVAGTVDGVVGFGLGQVLLPKLGEAAEGLSVVVGENATSTTVNFSRGVGGQLDELIDTFLQSNGLIDKREETLERDISTLEGEEERLDRRMSAYEERLMQQFIAMENILNGLNNSGSFLDNLFKSLPFTSSKD</sequence>
<evidence type="ECO:0000256" key="2">
    <source>
        <dbReference type="ARBA" id="ARBA00011255"/>
    </source>
</evidence>
<dbReference type="GO" id="GO:0071973">
    <property type="term" value="P:bacterial-type flagellum-dependent cell motility"/>
    <property type="evidence" value="ECO:0007669"/>
    <property type="project" value="TreeGrafter"/>
</dbReference>
<dbReference type="Pfam" id="PF07195">
    <property type="entry name" value="FliD_C"/>
    <property type="match status" value="2"/>
</dbReference>
<evidence type="ECO:0000256" key="1">
    <source>
        <dbReference type="ARBA" id="ARBA00009764"/>
    </source>
</evidence>
<dbReference type="AlphaFoldDB" id="A0AAN1WKK2"/>
<name>A0AAN1WKK2_9GAMM</name>
<evidence type="ECO:0000256" key="4">
    <source>
        <dbReference type="ARBA" id="ARBA00023143"/>
    </source>
</evidence>
<proteinExistence type="inferred from homology"/>
<dbReference type="RefSeq" id="WP_236984430.1">
    <property type="nucleotide sequence ID" value="NZ_AP023086.1"/>
</dbReference>
<dbReference type="GO" id="GO:0005576">
    <property type="term" value="C:extracellular region"/>
    <property type="evidence" value="ECO:0007669"/>
    <property type="project" value="UniProtKB-SubCell"/>
</dbReference>
<comment type="subunit">
    <text evidence="2 5">Homopentamer.</text>
</comment>
<feature type="domain" description="Flagellar hook-associated protein 2 C-terminal" evidence="7">
    <location>
        <begin position="247"/>
        <end position="408"/>
    </location>
</feature>
<dbReference type="PANTHER" id="PTHR30288">
    <property type="entry name" value="FLAGELLAR CAP/ASSEMBLY PROTEIN FLID"/>
    <property type="match status" value="1"/>
</dbReference>
<comment type="similarity">
    <text evidence="1 5">Belongs to the FliD family.</text>
</comment>
<evidence type="ECO:0000313" key="8">
    <source>
        <dbReference type="EMBL" id="BCD99292.1"/>
    </source>
</evidence>
<dbReference type="InterPro" id="IPR040026">
    <property type="entry name" value="FliD"/>
</dbReference>
<keyword evidence="8" id="KW-0282">Flagellum</keyword>
<dbReference type="GO" id="GO:0009424">
    <property type="term" value="C:bacterial-type flagellum hook"/>
    <property type="evidence" value="ECO:0007669"/>
    <property type="project" value="UniProtKB-UniRule"/>
</dbReference>
<organism evidence="8 9">
    <name type="scientific">Marinagarivorans cellulosilyticus</name>
    <dbReference type="NCBI Taxonomy" id="2721545"/>
    <lineage>
        <taxon>Bacteria</taxon>
        <taxon>Pseudomonadati</taxon>
        <taxon>Pseudomonadota</taxon>
        <taxon>Gammaproteobacteria</taxon>
        <taxon>Cellvibrionales</taxon>
        <taxon>Cellvibrionaceae</taxon>
        <taxon>Marinagarivorans</taxon>
    </lineage>
</organism>
<keyword evidence="8" id="KW-0966">Cell projection</keyword>
<dbReference type="InterPro" id="IPR003481">
    <property type="entry name" value="FliD_N"/>
</dbReference>
<evidence type="ECO:0000256" key="5">
    <source>
        <dbReference type="RuleBase" id="RU362066"/>
    </source>
</evidence>
<keyword evidence="3 5" id="KW-0175">Coiled coil</keyword>
<keyword evidence="4 5" id="KW-0975">Bacterial flagellum</keyword>
<comment type="subcellular location">
    <subcellularLocation>
        <location evidence="5">Secreted</location>
    </subcellularLocation>
    <subcellularLocation>
        <location evidence="5">Bacterial flagellum</location>
    </subcellularLocation>
</comment>
<evidence type="ECO:0000313" key="9">
    <source>
        <dbReference type="Proteomes" id="UP001320119"/>
    </source>
</evidence>
<dbReference type="EMBL" id="AP023086">
    <property type="protein sequence ID" value="BCD99292.1"/>
    <property type="molecule type" value="Genomic_DNA"/>
</dbReference>
<protein>
    <recommendedName>
        <fullName evidence="5">Flagellar hook-associated protein 2</fullName>
        <shortName evidence="5">HAP2</shortName>
    </recommendedName>
    <alternativeName>
        <fullName evidence="5">Flagellar cap protein</fullName>
    </alternativeName>
</protein>
<dbReference type="Proteomes" id="UP001320119">
    <property type="component" value="Chromosome"/>
</dbReference>
<dbReference type="InterPro" id="IPR010809">
    <property type="entry name" value="FliD_C"/>
</dbReference>
<reference evidence="8 9" key="1">
    <citation type="journal article" date="2022" name="IScience">
        <title>An ultrasensitive nanofiber-based assay for enzymatic hydrolysis and deep-sea microbial degradation of cellulose.</title>
        <authorList>
            <person name="Tsudome M."/>
            <person name="Tachioka M."/>
            <person name="Miyazaki M."/>
            <person name="Uchimura K."/>
            <person name="Tsuda M."/>
            <person name="Takaki Y."/>
            <person name="Deguchi S."/>
        </authorList>
    </citation>
    <scope>NUCLEOTIDE SEQUENCE [LARGE SCALE GENOMIC DNA]</scope>
    <source>
        <strain evidence="8 9">GE09</strain>
    </source>
</reference>
<dbReference type="GO" id="GO:0007155">
    <property type="term" value="P:cell adhesion"/>
    <property type="evidence" value="ECO:0007669"/>
    <property type="project" value="InterPro"/>
</dbReference>
<keyword evidence="9" id="KW-1185">Reference proteome</keyword>
<accession>A0AAN1WKK2</accession>
<gene>
    <name evidence="8" type="ORF">MARGE09_P3493</name>
</gene>
<dbReference type="Pfam" id="PF02465">
    <property type="entry name" value="FliD_N"/>
    <property type="match status" value="1"/>
</dbReference>
<dbReference type="PANTHER" id="PTHR30288:SF0">
    <property type="entry name" value="FLAGELLAR HOOK-ASSOCIATED PROTEIN 2"/>
    <property type="match status" value="1"/>
</dbReference>
<comment type="function">
    <text evidence="5">Required for morphogenesis and for the elongation of the flagellar filament by facilitating polymerization of the flagellin monomers at the tip of growing filament. Forms a capping structure, which prevents flagellin subunits (transported through the central channel of the flagellum) from leaking out without polymerization at the distal end.</text>
</comment>
<dbReference type="GO" id="GO:0009421">
    <property type="term" value="C:bacterial-type flagellum filament cap"/>
    <property type="evidence" value="ECO:0007669"/>
    <property type="project" value="InterPro"/>
</dbReference>
<dbReference type="KEGG" id="marq:MARGE09_P3493"/>
<feature type="coiled-coil region" evidence="5">
    <location>
        <begin position="620"/>
        <end position="647"/>
    </location>
</feature>